<proteinExistence type="predicted"/>
<organism evidence="2 3">
    <name type="scientific">Dyella nitratireducens</name>
    <dbReference type="NCBI Taxonomy" id="1849580"/>
    <lineage>
        <taxon>Bacteria</taxon>
        <taxon>Pseudomonadati</taxon>
        <taxon>Pseudomonadota</taxon>
        <taxon>Gammaproteobacteria</taxon>
        <taxon>Lysobacterales</taxon>
        <taxon>Rhodanobacteraceae</taxon>
        <taxon>Dyella</taxon>
    </lineage>
</organism>
<sequence length="730" mass="78846">MSGSIDHQKEQHLLRELRASHDPVSQRQAELLQKAYHDREMAALSKDVYETAKGEGHPPEGWIRASERPDVLYKYASQLGLSSEKMLNLLKPEESGFRAEIYIPDPRVLGPGYKPTAVFKGSSGQVLTSNGLRDTTTEDFLANNGPQAIGLETDYYVRAMNLAAELKIAHVDFELAGHSLGGGLASAASAVTGMPATTFNAAGLHPNTAARYAGQHGLPVYDVSQRITAYQVQGELLNDGLQRTVRDMDARQRGELAQTLEHLSRVVNEVPQGRAWLAQQLQQGVPPVSQPAVHAFVDALAGSDADRLLRDVPLAAGQVVPLAAMAWRDEQPVTREYVPGLSEVIARHEPVLAMARDLASAADLGARAGTLAQSAHTLTVSHLETQAAMAERLSERGAHQVDATIQVAGTAVQAIQHAAGASLIYAREAEAKLEAQLDRGIGQARAAGAALDANVLRGIGHVLPEDAQPWMQRQADQLERAGEQARRDGFAQAERALDEGRRTSADYGEIARSAQHATQAVATQMSELSHAAIAAPGHWAAQQLHTASAMTVRASEQMPALGAMAGAGVLAWEHFRPLHAARAAQLADAMTDGKQAGAEAVDRHLMQPTVLPSMDAYVQKMEYGATQTLQQPAVRSHEPGSPSQAHTTKELGFSQRLDRMLAAADMGDWQQFDRDTQAMASLRPGREMWSHTVQMATMEDKLIAQQEALQQLQQQVVQQQSVSHSRGMCR</sequence>
<dbReference type="RefSeq" id="WP_188798060.1">
    <property type="nucleotide sequence ID" value="NZ_BMJA01000006.1"/>
</dbReference>
<keyword evidence="3" id="KW-1185">Reference proteome</keyword>
<accession>A0ABQ1GUG6</accession>
<evidence type="ECO:0000256" key="1">
    <source>
        <dbReference type="SAM" id="Coils"/>
    </source>
</evidence>
<dbReference type="EMBL" id="BMJA01000006">
    <property type="protein sequence ID" value="GGA50644.1"/>
    <property type="molecule type" value="Genomic_DNA"/>
</dbReference>
<gene>
    <name evidence="2" type="ORF">GCM10010981_45030</name>
</gene>
<keyword evidence="1" id="KW-0175">Coiled coil</keyword>
<dbReference type="InterPro" id="IPR029058">
    <property type="entry name" value="AB_hydrolase_fold"/>
</dbReference>
<dbReference type="Pfam" id="PF26363">
    <property type="entry name" value="Phospholipase-like"/>
    <property type="match status" value="1"/>
</dbReference>
<protein>
    <submittedName>
        <fullName evidence="2">Phospholipase A(1)</fullName>
    </submittedName>
</protein>
<evidence type="ECO:0000313" key="2">
    <source>
        <dbReference type="EMBL" id="GGA50644.1"/>
    </source>
</evidence>
<dbReference type="Proteomes" id="UP000620046">
    <property type="component" value="Unassembled WGS sequence"/>
</dbReference>
<evidence type="ECO:0000313" key="3">
    <source>
        <dbReference type="Proteomes" id="UP000620046"/>
    </source>
</evidence>
<dbReference type="SUPFAM" id="SSF53474">
    <property type="entry name" value="alpha/beta-Hydrolases"/>
    <property type="match status" value="1"/>
</dbReference>
<comment type="caution">
    <text evidence="2">The sequence shown here is derived from an EMBL/GenBank/DDBJ whole genome shotgun (WGS) entry which is preliminary data.</text>
</comment>
<name>A0ABQ1GUG6_9GAMM</name>
<feature type="coiled-coil region" evidence="1">
    <location>
        <begin position="695"/>
        <end position="722"/>
    </location>
</feature>
<reference evidence="3" key="1">
    <citation type="journal article" date="2019" name="Int. J. Syst. Evol. Microbiol.">
        <title>The Global Catalogue of Microorganisms (GCM) 10K type strain sequencing project: providing services to taxonomists for standard genome sequencing and annotation.</title>
        <authorList>
            <consortium name="The Broad Institute Genomics Platform"/>
            <consortium name="The Broad Institute Genome Sequencing Center for Infectious Disease"/>
            <person name="Wu L."/>
            <person name="Ma J."/>
        </authorList>
    </citation>
    <scope>NUCLEOTIDE SEQUENCE [LARGE SCALE GENOMIC DNA]</scope>
    <source>
        <strain evidence="3">CGMCC 1.15439</strain>
    </source>
</reference>